<feature type="transmembrane region" description="Helical" evidence="8">
    <location>
        <begin position="123"/>
        <end position="141"/>
    </location>
</feature>
<keyword evidence="5" id="KW-0378">Hydrolase</keyword>
<dbReference type="InterPro" id="IPR026392">
    <property type="entry name" value="Exo/Archaeosortase_dom"/>
</dbReference>
<comment type="subcellular location">
    <subcellularLocation>
        <location evidence="1">Cell membrane</location>
        <topology evidence="1">Multi-pass membrane protein</topology>
    </subcellularLocation>
</comment>
<keyword evidence="3" id="KW-0645">Protease</keyword>
<feature type="transmembrane region" description="Helical" evidence="8">
    <location>
        <begin position="161"/>
        <end position="181"/>
    </location>
</feature>
<dbReference type="NCBIfam" id="TIGR04178">
    <property type="entry name" value="exo_archaeo"/>
    <property type="match status" value="1"/>
</dbReference>
<dbReference type="Proteomes" id="UP001597181">
    <property type="component" value="Unassembled WGS sequence"/>
</dbReference>
<evidence type="ECO:0000313" key="10">
    <source>
        <dbReference type="Proteomes" id="UP001597181"/>
    </source>
</evidence>
<organism evidence="9 10">
    <name type="scientific">Leucobacter albus</name>
    <dbReference type="NCBI Taxonomy" id="272210"/>
    <lineage>
        <taxon>Bacteria</taxon>
        <taxon>Bacillati</taxon>
        <taxon>Actinomycetota</taxon>
        <taxon>Actinomycetes</taxon>
        <taxon>Micrococcales</taxon>
        <taxon>Microbacteriaceae</taxon>
        <taxon>Leucobacter</taxon>
    </lineage>
</organism>
<gene>
    <name evidence="9" type="ORF">ACFQ3U_07700</name>
</gene>
<evidence type="ECO:0000256" key="6">
    <source>
        <dbReference type="ARBA" id="ARBA00022989"/>
    </source>
</evidence>
<sequence length="197" mass="20363">MEPISTTATPAPRTAHTKLRGSGAQKLVAVFAVICAVALLATNEASRQLEAQLAGWAISTALGVGTEVPAGSTLISIGGGSQHYFTVDLSFACSVALIIAPLLLVAAGLLFTGRTTVFRAVPAVLVGAALLVAANAARFILIASMTRRDNLEGFGWAHSFYGSALVLGALLVVLVGFVYFITRGNRTSKHSASEHGR</sequence>
<keyword evidence="7 8" id="KW-0472">Membrane</keyword>
<evidence type="ECO:0000313" key="9">
    <source>
        <dbReference type="EMBL" id="MFD1201773.1"/>
    </source>
</evidence>
<dbReference type="RefSeq" id="WP_343957584.1">
    <property type="nucleotide sequence ID" value="NZ_BAAAKZ010000002.1"/>
</dbReference>
<evidence type="ECO:0008006" key="11">
    <source>
        <dbReference type="Google" id="ProtNLM"/>
    </source>
</evidence>
<evidence type="ECO:0000256" key="1">
    <source>
        <dbReference type="ARBA" id="ARBA00004651"/>
    </source>
</evidence>
<evidence type="ECO:0000256" key="8">
    <source>
        <dbReference type="SAM" id="Phobius"/>
    </source>
</evidence>
<comment type="caution">
    <text evidence="9">The sequence shown here is derived from an EMBL/GenBank/DDBJ whole genome shotgun (WGS) entry which is preliminary data.</text>
</comment>
<reference evidence="10" key="1">
    <citation type="journal article" date="2019" name="Int. J. Syst. Evol. Microbiol.">
        <title>The Global Catalogue of Microorganisms (GCM) 10K type strain sequencing project: providing services to taxonomists for standard genome sequencing and annotation.</title>
        <authorList>
            <consortium name="The Broad Institute Genomics Platform"/>
            <consortium name="The Broad Institute Genome Sequencing Center for Infectious Disease"/>
            <person name="Wu L."/>
            <person name="Ma J."/>
        </authorList>
    </citation>
    <scope>NUCLEOTIDE SEQUENCE [LARGE SCALE GENOMIC DNA]</scope>
    <source>
        <strain evidence="10">CCUG 50213</strain>
    </source>
</reference>
<evidence type="ECO:0000256" key="2">
    <source>
        <dbReference type="ARBA" id="ARBA00022475"/>
    </source>
</evidence>
<protein>
    <recommendedName>
        <fullName evidence="11">Exosortase/archaeosortase family protein</fullName>
    </recommendedName>
</protein>
<evidence type="ECO:0000256" key="7">
    <source>
        <dbReference type="ARBA" id="ARBA00023136"/>
    </source>
</evidence>
<accession>A0ABW3TP17</accession>
<feature type="transmembrane region" description="Helical" evidence="8">
    <location>
        <begin position="89"/>
        <end position="111"/>
    </location>
</feature>
<proteinExistence type="predicted"/>
<name>A0ABW3TP17_9MICO</name>
<evidence type="ECO:0000256" key="4">
    <source>
        <dbReference type="ARBA" id="ARBA00022692"/>
    </source>
</evidence>
<evidence type="ECO:0000256" key="3">
    <source>
        <dbReference type="ARBA" id="ARBA00022670"/>
    </source>
</evidence>
<feature type="transmembrane region" description="Helical" evidence="8">
    <location>
        <begin position="23"/>
        <end position="41"/>
    </location>
</feature>
<dbReference type="EMBL" id="JBHTLY010000002">
    <property type="protein sequence ID" value="MFD1201773.1"/>
    <property type="molecule type" value="Genomic_DNA"/>
</dbReference>
<dbReference type="InterPro" id="IPR019127">
    <property type="entry name" value="Exosortase"/>
</dbReference>
<keyword evidence="6 8" id="KW-1133">Transmembrane helix</keyword>
<keyword evidence="4 8" id="KW-0812">Transmembrane</keyword>
<keyword evidence="2" id="KW-1003">Cell membrane</keyword>
<dbReference type="Pfam" id="PF09721">
    <property type="entry name" value="Exosortase_EpsH"/>
    <property type="match status" value="1"/>
</dbReference>
<keyword evidence="10" id="KW-1185">Reference proteome</keyword>
<evidence type="ECO:0000256" key="5">
    <source>
        <dbReference type="ARBA" id="ARBA00022801"/>
    </source>
</evidence>